<dbReference type="SUPFAM" id="SSF46785">
    <property type="entry name" value="Winged helix' DNA-binding domain"/>
    <property type="match status" value="1"/>
</dbReference>
<evidence type="ECO:0000256" key="1">
    <source>
        <dbReference type="ARBA" id="ARBA00009437"/>
    </source>
</evidence>
<evidence type="ECO:0000313" key="6">
    <source>
        <dbReference type="EMBL" id="PJE79189.1"/>
    </source>
</evidence>
<dbReference type="PANTHER" id="PTHR30537">
    <property type="entry name" value="HTH-TYPE TRANSCRIPTIONAL REGULATOR"/>
    <property type="match status" value="1"/>
</dbReference>
<feature type="domain" description="HTH lysR-type" evidence="5">
    <location>
        <begin position="1"/>
        <end position="59"/>
    </location>
</feature>
<dbReference type="InterPro" id="IPR036390">
    <property type="entry name" value="WH_DNA-bd_sf"/>
</dbReference>
<protein>
    <submittedName>
        <fullName evidence="6">HTH-type transcriptional regulator DmlR</fullName>
    </submittedName>
</protein>
<dbReference type="FunFam" id="1.10.10.10:FF:000001">
    <property type="entry name" value="LysR family transcriptional regulator"/>
    <property type="match status" value="1"/>
</dbReference>
<dbReference type="PROSITE" id="PS50931">
    <property type="entry name" value="HTH_LYSR"/>
    <property type="match status" value="1"/>
</dbReference>
<dbReference type="InterPro" id="IPR058163">
    <property type="entry name" value="LysR-type_TF_proteobact-type"/>
</dbReference>
<keyword evidence="4" id="KW-0804">Transcription</keyword>
<dbReference type="PRINTS" id="PR00039">
    <property type="entry name" value="HTHLYSR"/>
</dbReference>
<dbReference type="GO" id="GO:0043565">
    <property type="term" value="F:sequence-specific DNA binding"/>
    <property type="evidence" value="ECO:0007669"/>
    <property type="project" value="TreeGrafter"/>
</dbReference>
<keyword evidence="2" id="KW-0805">Transcription regulation</keyword>
<keyword evidence="3" id="KW-0238">DNA-binding</keyword>
<proteinExistence type="inferred from homology"/>
<dbReference type="Gene3D" id="1.10.10.10">
    <property type="entry name" value="Winged helix-like DNA-binding domain superfamily/Winged helix DNA-binding domain"/>
    <property type="match status" value="1"/>
</dbReference>
<evidence type="ECO:0000256" key="3">
    <source>
        <dbReference type="ARBA" id="ARBA00023125"/>
    </source>
</evidence>
<dbReference type="EMBL" id="NSIT01000088">
    <property type="protein sequence ID" value="PJE79189.1"/>
    <property type="molecule type" value="Genomic_DNA"/>
</dbReference>
<comment type="caution">
    <text evidence="6">The sequence shown here is derived from an EMBL/GenBank/DDBJ whole genome shotgun (WGS) entry which is preliminary data.</text>
</comment>
<evidence type="ECO:0000256" key="4">
    <source>
        <dbReference type="ARBA" id="ARBA00023163"/>
    </source>
</evidence>
<evidence type="ECO:0000259" key="5">
    <source>
        <dbReference type="PROSITE" id="PS50931"/>
    </source>
</evidence>
<dbReference type="InterPro" id="IPR000847">
    <property type="entry name" value="LysR_HTH_N"/>
</dbReference>
<organism evidence="6">
    <name type="scientific">invertebrate metagenome</name>
    <dbReference type="NCBI Taxonomy" id="1711999"/>
    <lineage>
        <taxon>unclassified sequences</taxon>
        <taxon>metagenomes</taxon>
        <taxon>organismal metagenomes</taxon>
    </lineage>
</organism>
<dbReference type="SUPFAM" id="SSF53850">
    <property type="entry name" value="Periplasmic binding protein-like II"/>
    <property type="match status" value="1"/>
</dbReference>
<dbReference type="Gene3D" id="3.40.190.290">
    <property type="match status" value="1"/>
</dbReference>
<gene>
    <name evidence="6" type="primary">dmlR</name>
    <name evidence="6" type="ORF">CI610_01835</name>
</gene>
<dbReference type="CDD" id="cd08422">
    <property type="entry name" value="PBP2_CrgA_like"/>
    <property type="match status" value="1"/>
</dbReference>
<accession>A0A2H9T7M1</accession>
<dbReference type="Pfam" id="PF00126">
    <property type="entry name" value="HTH_1"/>
    <property type="match status" value="1"/>
</dbReference>
<dbReference type="Pfam" id="PF03466">
    <property type="entry name" value="LysR_substrate"/>
    <property type="match status" value="1"/>
</dbReference>
<comment type="similarity">
    <text evidence="1">Belongs to the LysR transcriptional regulatory family.</text>
</comment>
<evidence type="ECO:0000256" key="2">
    <source>
        <dbReference type="ARBA" id="ARBA00023015"/>
    </source>
</evidence>
<dbReference type="InterPro" id="IPR005119">
    <property type="entry name" value="LysR_subst-bd"/>
</dbReference>
<dbReference type="GO" id="GO:0006351">
    <property type="term" value="P:DNA-templated transcription"/>
    <property type="evidence" value="ECO:0007669"/>
    <property type="project" value="TreeGrafter"/>
</dbReference>
<dbReference type="InterPro" id="IPR036388">
    <property type="entry name" value="WH-like_DNA-bd_sf"/>
</dbReference>
<dbReference type="GO" id="GO:0003700">
    <property type="term" value="F:DNA-binding transcription factor activity"/>
    <property type="evidence" value="ECO:0007669"/>
    <property type="project" value="InterPro"/>
</dbReference>
<sequence length="314" mass="35029">MKALNDLNIFVDTAKQGSFSKSANLLDITPAAVSAAIKRLETQIGFPLFVRSTRSLRLTDEGAIFLDKASRAIALIQDGIDQIAEGRGELAGKLYLSAPSDFGRNLLLDWVDEFTMEHPRVSVKMELSDSFVDMYARPVDIAIRYGEPTESNLIAIPLCSGNFRVVCASPDYLIKNPVLDSPADLQTQNCLCYMLSDLHYNKWTLTKGDVTESVTVMGNPSANDGDIIRRLALKGRGIAYKSLMDVSQDIIEKRLVPLFPEWTGDAAPLYMVCPDRRLFSPAVRKFQEFLRKRCNEQHKKTVAVLNSEYGKNLN</sequence>
<reference evidence="6" key="1">
    <citation type="journal article" date="2017" name="Appl. Environ. Microbiol.">
        <title>Molecular characterization of an Endozoicomonas-like organism causing infection in king scallop Pecten maximus L.</title>
        <authorList>
            <person name="Cano I."/>
            <person name="van Aerle R."/>
            <person name="Ross S."/>
            <person name="Verner-Jeffreys D.W."/>
            <person name="Paley R.K."/>
            <person name="Rimmer G."/>
            <person name="Ryder D."/>
            <person name="Hooper P."/>
            <person name="Stone D."/>
            <person name="Feist S.W."/>
        </authorList>
    </citation>
    <scope>NUCLEOTIDE SEQUENCE</scope>
</reference>
<dbReference type="PANTHER" id="PTHR30537:SF21">
    <property type="entry name" value="HTH-TYPE TRANSCRIPTIONAL REGULATOR SINR-RELATED"/>
    <property type="match status" value="1"/>
</dbReference>
<dbReference type="AlphaFoldDB" id="A0A2H9T7M1"/>
<dbReference type="FunFam" id="3.40.190.290:FF:000001">
    <property type="entry name" value="Transcriptional regulator, LysR family"/>
    <property type="match status" value="1"/>
</dbReference>
<name>A0A2H9T7M1_9ZZZZ</name>